<evidence type="ECO:0000256" key="1">
    <source>
        <dbReference type="ARBA" id="ARBA00022763"/>
    </source>
</evidence>
<dbReference type="InterPro" id="IPR011604">
    <property type="entry name" value="PDDEXK-like_dom_sf"/>
</dbReference>
<dbReference type="KEGG" id="cyc:PCC7424_3301"/>
<evidence type="ECO:0000256" key="3">
    <source>
        <dbReference type="ARBA" id="ARBA00023204"/>
    </source>
</evidence>
<gene>
    <name evidence="5" type="ordered locus">PCC7424_3301</name>
</gene>
<dbReference type="InterPro" id="IPR038726">
    <property type="entry name" value="PDDEXK_AddAB-type"/>
</dbReference>
<keyword evidence="2" id="KW-0067">ATP-binding</keyword>
<evidence type="ECO:0000259" key="4">
    <source>
        <dbReference type="Pfam" id="PF12705"/>
    </source>
</evidence>
<keyword evidence="1" id="KW-0227">DNA damage</keyword>
<keyword evidence="2" id="KW-0378">Hydrolase</keyword>
<accession>B7KE02</accession>
<evidence type="ECO:0000313" key="5">
    <source>
        <dbReference type="EMBL" id="ACK71700.1"/>
    </source>
</evidence>
<keyword evidence="3" id="KW-0234">DNA repair</keyword>
<dbReference type="EMBL" id="CP001291">
    <property type="protein sequence ID" value="ACK71700.1"/>
    <property type="molecule type" value="Genomic_DNA"/>
</dbReference>
<dbReference type="Proteomes" id="UP000002384">
    <property type="component" value="Chromosome"/>
</dbReference>
<name>B7KE02_GLOC7</name>
<sequence length="266" mass="31146">MTEINPIKTPLIRLSQGQLNLLETCPPQFQRVYLEQLAPPVSPEQYQKLSWGSQFHQLMQQGELGLPIDSLLAEDEELHHAINALKATAPELWQPQENTWREAEHTRQITFGGYVLTGVYDLLILEKSEAKIIDWKTYLQPEDSTKLALNWQTRLYLYLLAETTDYPLETLSMTYWFVKLPTQPKCLTFSYNQTQHEKTRQDLTKLLSQLDQWLEDYINDGVDFPHLCDCQTRCPYYAISEVNFHLKNLQKQDRLKSIDEIEEIAL</sequence>
<dbReference type="Gene3D" id="3.90.320.10">
    <property type="match status" value="1"/>
</dbReference>
<evidence type="ECO:0000313" key="6">
    <source>
        <dbReference type="Proteomes" id="UP000002384"/>
    </source>
</evidence>
<dbReference type="STRING" id="65393.PCC7424_3301"/>
<reference evidence="6" key="1">
    <citation type="journal article" date="2011" name="MBio">
        <title>Novel metabolic attributes of the genus Cyanothece, comprising a group of unicellular nitrogen-fixing Cyanobacteria.</title>
        <authorList>
            <person name="Bandyopadhyay A."/>
            <person name="Elvitigala T."/>
            <person name="Welsh E."/>
            <person name="Stockel J."/>
            <person name="Liberton M."/>
            <person name="Min H."/>
            <person name="Sherman L.A."/>
            <person name="Pakrasi H.B."/>
        </authorList>
    </citation>
    <scope>NUCLEOTIDE SEQUENCE [LARGE SCALE GENOMIC DNA]</scope>
    <source>
        <strain evidence="6">PCC 7424</strain>
    </source>
</reference>
<dbReference type="AlphaFoldDB" id="B7KE02"/>
<dbReference type="Pfam" id="PF12705">
    <property type="entry name" value="PDDEXK_1"/>
    <property type="match status" value="1"/>
</dbReference>
<dbReference type="OrthoDB" id="450180at2"/>
<keyword evidence="2" id="KW-0547">Nucleotide-binding</keyword>
<dbReference type="GO" id="GO:0006281">
    <property type="term" value="P:DNA repair"/>
    <property type="evidence" value="ECO:0007669"/>
    <property type="project" value="UniProtKB-KW"/>
</dbReference>
<dbReference type="RefSeq" id="WP_015955296.1">
    <property type="nucleotide sequence ID" value="NC_011729.1"/>
</dbReference>
<dbReference type="GO" id="GO:0004386">
    <property type="term" value="F:helicase activity"/>
    <property type="evidence" value="ECO:0007669"/>
    <property type="project" value="UniProtKB-KW"/>
</dbReference>
<dbReference type="HOGENOM" id="CLU_070318_1_0_3"/>
<keyword evidence="6" id="KW-1185">Reference proteome</keyword>
<keyword evidence="2" id="KW-0347">Helicase</keyword>
<organism evidence="5 6">
    <name type="scientific">Gloeothece citriformis (strain PCC 7424)</name>
    <name type="common">Cyanothece sp. (strain PCC 7424)</name>
    <dbReference type="NCBI Taxonomy" id="65393"/>
    <lineage>
        <taxon>Bacteria</taxon>
        <taxon>Bacillati</taxon>
        <taxon>Cyanobacteriota</taxon>
        <taxon>Cyanophyceae</taxon>
        <taxon>Oscillatoriophycideae</taxon>
        <taxon>Chroococcales</taxon>
        <taxon>Aphanothecaceae</taxon>
        <taxon>Gloeothece</taxon>
        <taxon>Gloeothece citriformis</taxon>
    </lineage>
</organism>
<dbReference type="eggNOG" id="COG2887">
    <property type="taxonomic scope" value="Bacteria"/>
</dbReference>
<protein>
    <recommendedName>
        <fullName evidence="4">PD-(D/E)XK endonuclease-like domain-containing protein</fullName>
    </recommendedName>
</protein>
<feature type="domain" description="PD-(D/E)XK endonuclease-like" evidence="4">
    <location>
        <begin position="13"/>
        <end position="236"/>
    </location>
</feature>
<proteinExistence type="predicted"/>
<evidence type="ECO:0000256" key="2">
    <source>
        <dbReference type="ARBA" id="ARBA00022806"/>
    </source>
</evidence>